<dbReference type="EMBL" id="BK059132">
    <property type="protein sequence ID" value="DAE33100.1"/>
    <property type="molecule type" value="Genomic_DNA"/>
</dbReference>
<proteinExistence type="predicted"/>
<accession>A0A8S5RQ02</accession>
<protein>
    <submittedName>
        <fullName evidence="1">Uncharacterized protein</fullName>
    </submittedName>
</protein>
<sequence length="170" mass="19221">MDTKQAQINVFTEGLNTDLHPLTTPNNILTDCINGTVITYNGNEFILQNDMGNYKLEKAKLPSDYIPVGVKEYGGIIYIVSYNPIDKLCQIGSYPSPQTLFDNSDDKKNEQDYLGIEMKPLDVSDLNALFNDEIPDSIPKYTKLSELQTLVILMNPEKMQDLYLNPGDKY</sequence>
<organism evidence="1">
    <name type="scientific">virus sp. ctrcb4</name>
    <dbReference type="NCBI Taxonomy" id="2825824"/>
    <lineage>
        <taxon>Viruses</taxon>
    </lineage>
</organism>
<name>A0A8S5RQ02_9VIRU</name>
<reference evidence="1" key="1">
    <citation type="journal article" date="2021" name="Proc. Natl. Acad. Sci. U.S.A.">
        <title>A Catalog of Tens of Thousands of Viruses from Human Metagenomes Reveals Hidden Associations with Chronic Diseases.</title>
        <authorList>
            <person name="Tisza M.J."/>
            <person name="Buck C.B."/>
        </authorList>
    </citation>
    <scope>NUCLEOTIDE SEQUENCE</scope>
    <source>
        <strain evidence="1">Ctrcb4</strain>
    </source>
</reference>
<evidence type="ECO:0000313" key="1">
    <source>
        <dbReference type="EMBL" id="DAE33100.1"/>
    </source>
</evidence>